<name>A0A7W7ZGY6_9BACT</name>
<reference evidence="4 5" key="1">
    <citation type="submission" date="2020-08" db="EMBL/GenBank/DDBJ databases">
        <title>Genomic Encyclopedia of Type Strains, Phase IV (KMG-V): Genome sequencing to study the core and pangenomes of soil and plant-associated prokaryotes.</title>
        <authorList>
            <person name="Whitman W."/>
        </authorList>
    </citation>
    <scope>NUCLEOTIDE SEQUENCE [LARGE SCALE GENOMIC DNA]</scope>
    <source>
        <strain evidence="4 5">M8UP14</strain>
    </source>
</reference>
<organism evidence="4 5">
    <name type="scientific">Granulicella aggregans</name>
    <dbReference type="NCBI Taxonomy" id="474949"/>
    <lineage>
        <taxon>Bacteria</taxon>
        <taxon>Pseudomonadati</taxon>
        <taxon>Acidobacteriota</taxon>
        <taxon>Terriglobia</taxon>
        <taxon>Terriglobales</taxon>
        <taxon>Acidobacteriaceae</taxon>
        <taxon>Granulicella</taxon>
    </lineage>
</organism>
<dbReference type="Proteomes" id="UP000540989">
    <property type="component" value="Unassembled WGS sequence"/>
</dbReference>
<keyword evidence="5" id="KW-1185">Reference proteome</keyword>
<proteinExistence type="predicted"/>
<feature type="domain" description="Polysaccharide export protein N-terminal" evidence="3">
    <location>
        <begin position="67"/>
        <end position="142"/>
    </location>
</feature>
<evidence type="ECO:0000313" key="5">
    <source>
        <dbReference type="Proteomes" id="UP000540989"/>
    </source>
</evidence>
<dbReference type="EMBL" id="JACHIP010000007">
    <property type="protein sequence ID" value="MBB5059740.1"/>
    <property type="molecule type" value="Genomic_DNA"/>
</dbReference>
<dbReference type="PANTHER" id="PTHR33619:SF3">
    <property type="entry name" value="POLYSACCHARIDE EXPORT PROTEIN GFCE-RELATED"/>
    <property type="match status" value="1"/>
</dbReference>
<dbReference type="GO" id="GO:0015159">
    <property type="term" value="F:polysaccharide transmembrane transporter activity"/>
    <property type="evidence" value="ECO:0007669"/>
    <property type="project" value="InterPro"/>
</dbReference>
<dbReference type="Pfam" id="PF02563">
    <property type="entry name" value="Poly_export"/>
    <property type="match status" value="1"/>
</dbReference>
<dbReference type="Gene3D" id="3.30.1950.10">
    <property type="entry name" value="wza like domain"/>
    <property type="match status" value="1"/>
</dbReference>
<evidence type="ECO:0000259" key="3">
    <source>
        <dbReference type="Pfam" id="PF02563"/>
    </source>
</evidence>
<comment type="caution">
    <text evidence="4">The sequence shown here is derived from an EMBL/GenBank/DDBJ whole genome shotgun (WGS) entry which is preliminary data.</text>
</comment>
<feature type="chain" id="PRO_5030820963" evidence="2">
    <location>
        <begin position="40"/>
        <end position="338"/>
    </location>
</feature>
<accession>A0A7W7ZGY6</accession>
<sequence length="338" mass="35858">MNLLASLIKGSTSMPRLRTLTRSLLATLLLSFATASVHAQFSGPGVKSPVPSDSGTLTTDAALLRPTNRSIYLVPGDLVTVHIFGSLDYSPVVRVSLDQTIQLPLIGIISVKGLTVEQAETLIATKLKTSGMYIDPQVNIQITESANGVITVAGESHAVIPASSERRLLEVLSAAGGLPVNASHTITIDRPGVEKPIVVDLGNDPLHSREVNLPLYPGDTVIISRVGVVYMLGEFKTPGVIPIQQNSPLTLLQATSVAGGTLYAGKYQDLRIIRTVDSKRSFVQVDVRRVMLGKDPDPILQADDVVYLPTSALKSAVVSGGLNLLISVANLAIISARY</sequence>
<dbReference type="InterPro" id="IPR003715">
    <property type="entry name" value="Poly_export_N"/>
</dbReference>
<dbReference type="InterPro" id="IPR049712">
    <property type="entry name" value="Poly_export"/>
</dbReference>
<evidence type="ECO:0000256" key="2">
    <source>
        <dbReference type="SAM" id="SignalP"/>
    </source>
</evidence>
<evidence type="ECO:0000256" key="1">
    <source>
        <dbReference type="ARBA" id="ARBA00022729"/>
    </source>
</evidence>
<dbReference type="PANTHER" id="PTHR33619">
    <property type="entry name" value="POLYSACCHARIDE EXPORT PROTEIN GFCE-RELATED"/>
    <property type="match status" value="1"/>
</dbReference>
<dbReference type="Gene3D" id="3.10.560.10">
    <property type="entry name" value="Outer membrane lipoprotein wza domain like"/>
    <property type="match status" value="1"/>
</dbReference>
<dbReference type="RefSeq" id="WP_246409619.1">
    <property type="nucleotide sequence ID" value="NZ_JACHIP010000007.1"/>
</dbReference>
<evidence type="ECO:0000313" key="4">
    <source>
        <dbReference type="EMBL" id="MBB5059740.1"/>
    </source>
</evidence>
<gene>
    <name evidence="4" type="ORF">HDF16_004469</name>
</gene>
<dbReference type="AlphaFoldDB" id="A0A7W7ZGY6"/>
<protein>
    <submittedName>
        <fullName evidence="4">Polysaccharide export outer membrane protein</fullName>
    </submittedName>
</protein>
<feature type="signal peptide" evidence="2">
    <location>
        <begin position="1"/>
        <end position="39"/>
    </location>
</feature>
<keyword evidence="1 2" id="KW-0732">Signal</keyword>